<name>A0ABW6PXM1_9NOCA</name>
<organism evidence="1 2">
    <name type="scientific">Nocardia thailandica</name>
    <dbReference type="NCBI Taxonomy" id="257275"/>
    <lineage>
        <taxon>Bacteria</taxon>
        <taxon>Bacillati</taxon>
        <taxon>Actinomycetota</taxon>
        <taxon>Actinomycetes</taxon>
        <taxon>Mycobacteriales</taxon>
        <taxon>Nocardiaceae</taxon>
        <taxon>Nocardia</taxon>
    </lineage>
</organism>
<sequence>MSAYEHINAASLEAARRAGWPELTGSPAQIGWAATIRRKRIREFDDADTEMTAAARAAFREVLLQVTAAEDWIDTQYNPHWEPILLVRQRGIDGIADLARL</sequence>
<evidence type="ECO:0000313" key="1">
    <source>
        <dbReference type="EMBL" id="MFF0546883.1"/>
    </source>
</evidence>
<accession>A0ABW6PXM1</accession>
<keyword evidence="2" id="KW-1185">Reference proteome</keyword>
<dbReference type="RefSeq" id="WP_387703068.1">
    <property type="nucleotide sequence ID" value="NZ_JBIAMX010000028.1"/>
</dbReference>
<comment type="caution">
    <text evidence="1">The sequence shown here is derived from an EMBL/GenBank/DDBJ whole genome shotgun (WGS) entry which is preliminary data.</text>
</comment>
<gene>
    <name evidence="1" type="ORF">ACFYTF_29005</name>
</gene>
<protein>
    <submittedName>
        <fullName evidence="1">Uncharacterized protein</fullName>
    </submittedName>
</protein>
<reference evidence="1 2" key="1">
    <citation type="submission" date="2024-10" db="EMBL/GenBank/DDBJ databases">
        <title>The Natural Products Discovery Center: Release of the First 8490 Sequenced Strains for Exploring Actinobacteria Biosynthetic Diversity.</title>
        <authorList>
            <person name="Kalkreuter E."/>
            <person name="Kautsar S.A."/>
            <person name="Yang D."/>
            <person name="Bader C.D."/>
            <person name="Teijaro C.N."/>
            <person name="Fluegel L."/>
            <person name="Davis C.M."/>
            <person name="Simpson J.R."/>
            <person name="Lauterbach L."/>
            <person name="Steele A.D."/>
            <person name="Gui C."/>
            <person name="Meng S."/>
            <person name="Li G."/>
            <person name="Viehrig K."/>
            <person name="Ye F."/>
            <person name="Su P."/>
            <person name="Kiefer A.F."/>
            <person name="Nichols A."/>
            <person name="Cepeda A.J."/>
            <person name="Yan W."/>
            <person name="Fan B."/>
            <person name="Jiang Y."/>
            <person name="Adhikari A."/>
            <person name="Zheng C.-J."/>
            <person name="Schuster L."/>
            <person name="Cowan T.M."/>
            <person name="Smanski M.J."/>
            <person name="Chevrette M.G."/>
            <person name="De Carvalho L.P.S."/>
            <person name="Shen B."/>
        </authorList>
    </citation>
    <scope>NUCLEOTIDE SEQUENCE [LARGE SCALE GENOMIC DNA]</scope>
    <source>
        <strain evidence="1 2">NPDC004045</strain>
    </source>
</reference>
<dbReference type="Proteomes" id="UP001601444">
    <property type="component" value="Unassembled WGS sequence"/>
</dbReference>
<dbReference type="EMBL" id="JBIAMX010000028">
    <property type="protein sequence ID" value="MFF0546883.1"/>
    <property type="molecule type" value="Genomic_DNA"/>
</dbReference>
<proteinExistence type="predicted"/>
<evidence type="ECO:0000313" key="2">
    <source>
        <dbReference type="Proteomes" id="UP001601444"/>
    </source>
</evidence>